<dbReference type="Gene3D" id="3.30.420.180">
    <property type="entry name" value="CobE/GbiG C-terminal domain"/>
    <property type="match status" value="1"/>
</dbReference>
<gene>
    <name evidence="3" type="ORF">DBT_1467</name>
</gene>
<evidence type="ECO:0000259" key="1">
    <source>
        <dbReference type="Pfam" id="PF01890"/>
    </source>
</evidence>
<feature type="domain" description="CobE/GbiG C-terminal" evidence="1">
    <location>
        <begin position="274"/>
        <end position="392"/>
    </location>
</feature>
<dbReference type="STRING" id="1156395.DBT_1467"/>
<evidence type="ECO:0000313" key="3">
    <source>
        <dbReference type="EMBL" id="OCC14981.1"/>
    </source>
</evidence>
<dbReference type="InterPro" id="IPR052553">
    <property type="entry name" value="CbiG_hydrolase"/>
</dbReference>
<protein>
    <submittedName>
        <fullName evidence="3">Cobalamin biosynthesis protein CbiG</fullName>
    </submittedName>
</protein>
<dbReference type="InterPro" id="IPR038029">
    <property type="entry name" value="GbiG_N_sf"/>
</dbReference>
<reference evidence="3 4" key="1">
    <citation type="submission" date="2016-06" db="EMBL/GenBank/DDBJ databases">
        <title>Respiratory ammonification of nitrate coupled to the oxidation of elemental sulfur in deep-sea autotrophic thermophilic bacteria.</title>
        <authorList>
            <person name="Slobodkina G.B."/>
            <person name="Mardanov A.V."/>
            <person name="Ravin N.V."/>
            <person name="Frolova A.A."/>
            <person name="Viryasiv M.B."/>
            <person name="Chernyh N.A."/>
            <person name="Bonch-Osmolovskaya E.A."/>
            <person name="Slobodkin A.I."/>
        </authorList>
    </citation>
    <scope>NUCLEOTIDE SEQUENCE [LARGE SCALE GENOMIC DNA]</scope>
    <source>
        <strain evidence="3 4">S69</strain>
    </source>
</reference>
<dbReference type="InterPro" id="IPR036518">
    <property type="entry name" value="CobE/GbiG_C_sf"/>
</dbReference>
<dbReference type="PATRIC" id="fig|1156395.6.peg.1480"/>
<feature type="domain" description="Cobalamin synthesis G N-terminal" evidence="2">
    <location>
        <begin position="50"/>
        <end position="130"/>
    </location>
</feature>
<proteinExistence type="predicted"/>
<dbReference type="InterPro" id="IPR002750">
    <property type="entry name" value="CobE/GbiG_C"/>
</dbReference>
<sequence>MQYYVCAVTPRGALLGAKIARALNGRLFLKEGVQVSLDWDTSYFSSLKSFMAKAFREADAIVCIMACGIVVRTISRYLTSKQKDPGVVVVDETGRFSISLVSGHLGGANELAAIVADSIGAVPVITTATDVNGLPAFDDIARKKDLVIEDFGALKAIHMALLRGEQVIVVDEVGVLKHELTSWDQGIIQYVCGVGNFERICPNDIGHDRGNVTSFLKTDSEAQIKETMGNDLELHGKKDGVPRESLHENLVYVGIKKKDFTVKNLLRMYPRARLFIGVGCNRGTSKEEIVESIETVIGQYNLFPGSVKAICSIDKKVDENGLIEAADKLRLPIEFFSKEELSQVHVPNPSSAPLKAVGTSSVAEAAALLGAGKGGRLLVEKKKFKNVTIAVALKSFD</sequence>
<dbReference type="PANTHER" id="PTHR37477:SF1">
    <property type="entry name" value="COBALT-PRECORRIN-5A HYDROLASE"/>
    <property type="match status" value="1"/>
</dbReference>
<dbReference type="EMBL" id="MAGO01000007">
    <property type="protein sequence ID" value="OCC14981.1"/>
    <property type="molecule type" value="Genomic_DNA"/>
</dbReference>
<dbReference type="PANTHER" id="PTHR37477">
    <property type="entry name" value="COBALT-PRECORRIN-5A HYDROLASE"/>
    <property type="match status" value="1"/>
</dbReference>
<organism evidence="3 4">
    <name type="scientific">Dissulfuribacter thermophilus</name>
    <dbReference type="NCBI Taxonomy" id="1156395"/>
    <lineage>
        <taxon>Bacteria</taxon>
        <taxon>Pseudomonadati</taxon>
        <taxon>Thermodesulfobacteriota</taxon>
        <taxon>Dissulfuribacteria</taxon>
        <taxon>Dissulfuribacterales</taxon>
        <taxon>Dissulfuribacteraceae</taxon>
        <taxon>Dissulfuribacter</taxon>
    </lineage>
</organism>
<dbReference type="Proteomes" id="UP000093080">
    <property type="component" value="Unassembled WGS sequence"/>
</dbReference>
<dbReference type="RefSeq" id="WP_067618296.1">
    <property type="nucleotide sequence ID" value="NZ_MAGO01000007.1"/>
</dbReference>
<dbReference type="SUPFAM" id="SSF159672">
    <property type="entry name" value="CbiG N-terminal domain-like"/>
    <property type="match status" value="1"/>
</dbReference>
<dbReference type="OrthoDB" id="9781023at2"/>
<accession>A0A1B9F5E2</accession>
<dbReference type="SUPFAM" id="SSF159664">
    <property type="entry name" value="CobE/GbiG C-terminal domain-like"/>
    <property type="match status" value="1"/>
</dbReference>
<dbReference type="InterPro" id="IPR021744">
    <property type="entry name" value="CbiG_N"/>
</dbReference>
<comment type="caution">
    <text evidence="3">The sequence shown here is derived from an EMBL/GenBank/DDBJ whole genome shotgun (WGS) entry which is preliminary data.</text>
</comment>
<dbReference type="Gene3D" id="3.40.50.11220">
    <property type="match status" value="1"/>
</dbReference>
<keyword evidence="4" id="KW-1185">Reference proteome</keyword>
<dbReference type="AlphaFoldDB" id="A0A1B9F5E2"/>
<dbReference type="GO" id="GO:0009236">
    <property type="term" value="P:cobalamin biosynthetic process"/>
    <property type="evidence" value="ECO:0007669"/>
    <property type="project" value="InterPro"/>
</dbReference>
<name>A0A1B9F5E2_9BACT</name>
<dbReference type="Pfam" id="PF01890">
    <property type="entry name" value="CbiG_C"/>
    <property type="match status" value="1"/>
</dbReference>
<dbReference type="Pfam" id="PF11760">
    <property type="entry name" value="CbiG_N"/>
    <property type="match status" value="1"/>
</dbReference>
<evidence type="ECO:0000313" key="4">
    <source>
        <dbReference type="Proteomes" id="UP000093080"/>
    </source>
</evidence>
<evidence type="ECO:0000259" key="2">
    <source>
        <dbReference type="Pfam" id="PF11760"/>
    </source>
</evidence>